<dbReference type="EMBL" id="BAABJI010000002">
    <property type="protein sequence ID" value="GAA4922794.1"/>
    <property type="molecule type" value="Genomic_DNA"/>
</dbReference>
<protein>
    <submittedName>
        <fullName evidence="1">Uncharacterized protein</fullName>
    </submittedName>
</protein>
<organism evidence="1 2">
    <name type="scientific">Mucilaginibacter defluvii</name>
    <dbReference type="NCBI Taxonomy" id="1196019"/>
    <lineage>
        <taxon>Bacteria</taxon>
        <taxon>Pseudomonadati</taxon>
        <taxon>Bacteroidota</taxon>
        <taxon>Sphingobacteriia</taxon>
        <taxon>Sphingobacteriales</taxon>
        <taxon>Sphingobacteriaceae</taxon>
        <taxon>Mucilaginibacter</taxon>
    </lineage>
</organism>
<keyword evidence="2" id="KW-1185">Reference proteome</keyword>
<evidence type="ECO:0000313" key="1">
    <source>
        <dbReference type="EMBL" id="GAA4922794.1"/>
    </source>
</evidence>
<accession>A0ABP9FZJ3</accession>
<proteinExistence type="predicted"/>
<evidence type="ECO:0000313" key="2">
    <source>
        <dbReference type="Proteomes" id="UP001501436"/>
    </source>
</evidence>
<sequence>MTTVIIKSDSETKTDLLIKLAKELGLEAEEQPDFVELDAKALAFGIGRRATNAEWEHYFEKHKDEKFIDIDEAFSKYSDDDK</sequence>
<name>A0ABP9FZJ3_9SPHI</name>
<reference evidence="2" key="1">
    <citation type="journal article" date="2019" name="Int. J. Syst. Evol. Microbiol.">
        <title>The Global Catalogue of Microorganisms (GCM) 10K type strain sequencing project: providing services to taxonomists for standard genome sequencing and annotation.</title>
        <authorList>
            <consortium name="The Broad Institute Genomics Platform"/>
            <consortium name="The Broad Institute Genome Sequencing Center for Infectious Disease"/>
            <person name="Wu L."/>
            <person name="Ma J."/>
        </authorList>
    </citation>
    <scope>NUCLEOTIDE SEQUENCE [LARGE SCALE GENOMIC DNA]</scope>
    <source>
        <strain evidence="2">JCM 18283</strain>
    </source>
</reference>
<gene>
    <name evidence="1" type="ORF">GCM10023313_28520</name>
</gene>
<comment type="caution">
    <text evidence="1">The sequence shown here is derived from an EMBL/GenBank/DDBJ whole genome shotgun (WGS) entry which is preliminary data.</text>
</comment>
<dbReference type="Proteomes" id="UP001501436">
    <property type="component" value="Unassembled WGS sequence"/>
</dbReference>
<dbReference type="RefSeq" id="WP_345331883.1">
    <property type="nucleotide sequence ID" value="NZ_BAABJI010000002.1"/>
</dbReference>